<name>A0A0V0S1U4_9BILA</name>
<dbReference type="EMBL" id="JYDL01000046">
    <property type="protein sequence ID" value="KRX20704.1"/>
    <property type="molecule type" value="Genomic_DNA"/>
</dbReference>
<protein>
    <submittedName>
        <fullName evidence="1">Uncharacterized protein</fullName>
    </submittedName>
</protein>
<dbReference type="Proteomes" id="UP000054630">
    <property type="component" value="Unassembled WGS sequence"/>
</dbReference>
<proteinExistence type="predicted"/>
<evidence type="ECO:0000313" key="2">
    <source>
        <dbReference type="Proteomes" id="UP000054630"/>
    </source>
</evidence>
<evidence type="ECO:0000313" key="1">
    <source>
        <dbReference type="EMBL" id="KRX20704.1"/>
    </source>
</evidence>
<organism evidence="1 2">
    <name type="scientific">Trichinella nelsoni</name>
    <dbReference type="NCBI Taxonomy" id="6336"/>
    <lineage>
        <taxon>Eukaryota</taxon>
        <taxon>Metazoa</taxon>
        <taxon>Ecdysozoa</taxon>
        <taxon>Nematoda</taxon>
        <taxon>Enoplea</taxon>
        <taxon>Dorylaimia</taxon>
        <taxon>Trichinellida</taxon>
        <taxon>Trichinellidae</taxon>
        <taxon>Trichinella</taxon>
    </lineage>
</organism>
<gene>
    <name evidence="1" type="ORF">T07_14504</name>
</gene>
<sequence>MVQLEVVVVQPGCRLFSLTVPTALNRLEMTNEQHLKHEYSDEKAVPPSHEDSFAPVWGWRKILLDDFPSNYDDSPSMFANFLMPFVRYNALRKYVLPYSKNEHKSRLALDTAAENSYQ</sequence>
<reference evidence="1 2" key="1">
    <citation type="submission" date="2015-01" db="EMBL/GenBank/DDBJ databases">
        <title>Evolution of Trichinella species and genotypes.</title>
        <authorList>
            <person name="Korhonen P.K."/>
            <person name="Edoardo P."/>
            <person name="Giuseppe L.R."/>
            <person name="Gasser R.B."/>
        </authorList>
    </citation>
    <scope>NUCLEOTIDE SEQUENCE [LARGE SCALE GENOMIC DNA]</scope>
    <source>
        <strain evidence="1">ISS37</strain>
    </source>
</reference>
<keyword evidence="2" id="KW-1185">Reference proteome</keyword>
<dbReference type="AlphaFoldDB" id="A0A0V0S1U4"/>
<comment type="caution">
    <text evidence="1">The sequence shown here is derived from an EMBL/GenBank/DDBJ whole genome shotgun (WGS) entry which is preliminary data.</text>
</comment>
<accession>A0A0V0S1U4</accession>